<evidence type="ECO:0000313" key="9">
    <source>
        <dbReference type="EMBL" id="MEC6051276.1"/>
    </source>
</evidence>
<dbReference type="Gene3D" id="2.160.20.10">
    <property type="entry name" value="Single-stranded right-handed beta-helix, Pectin lyase-like"/>
    <property type="match status" value="1"/>
</dbReference>
<dbReference type="Proteomes" id="UP001175817">
    <property type="component" value="Unassembled WGS sequence"/>
</dbReference>
<name>A0AB35WAH9_9ENTR</name>
<dbReference type="GO" id="GO:0005975">
    <property type="term" value="P:carbohydrate metabolic process"/>
    <property type="evidence" value="ECO:0007669"/>
    <property type="project" value="InterPro"/>
</dbReference>
<protein>
    <submittedName>
        <fullName evidence="9">Glycosyl hydrolase family 28 protein</fullName>
    </submittedName>
</protein>
<organism evidence="9 11">
    <name type="scientific">Klebsiella michiganensis</name>
    <dbReference type="NCBI Taxonomy" id="1134687"/>
    <lineage>
        <taxon>Bacteria</taxon>
        <taxon>Pseudomonadati</taxon>
        <taxon>Pseudomonadota</taxon>
        <taxon>Gammaproteobacteria</taxon>
        <taxon>Enterobacterales</taxon>
        <taxon>Enterobacteriaceae</taxon>
        <taxon>Klebsiella/Raoultella group</taxon>
        <taxon>Klebsiella</taxon>
    </lineage>
</organism>
<dbReference type="RefSeq" id="WP_050597590.1">
    <property type="nucleotide sequence ID" value="NZ_CP089407.1"/>
</dbReference>
<evidence type="ECO:0000313" key="10">
    <source>
        <dbReference type="Proteomes" id="UP000036305"/>
    </source>
</evidence>
<dbReference type="GO" id="GO:0004650">
    <property type="term" value="F:polygalacturonase activity"/>
    <property type="evidence" value="ECO:0007669"/>
    <property type="project" value="InterPro"/>
</dbReference>
<evidence type="ECO:0000256" key="6">
    <source>
        <dbReference type="ARBA" id="ARBA00023295"/>
    </source>
</evidence>
<dbReference type="InterPro" id="IPR012334">
    <property type="entry name" value="Pectin_lyas_fold"/>
</dbReference>
<comment type="caution">
    <text evidence="9">The sequence shown here is derived from an EMBL/GenBank/DDBJ whole genome shotgun (WGS) entry which is preliminary data.</text>
</comment>
<proteinExistence type="inferred from homology"/>
<keyword evidence="3" id="KW-0134">Cell wall</keyword>
<dbReference type="Proteomes" id="UP000036305">
    <property type="component" value="Unassembled WGS sequence"/>
</dbReference>
<keyword evidence="6 7" id="KW-0326">Glycosidase</keyword>
<comment type="subcellular location">
    <subcellularLocation>
        <location evidence="1">Secreted</location>
        <location evidence="1">Cell wall</location>
    </subcellularLocation>
</comment>
<dbReference type="EMBL" id="JARTTH020000001">
    <property type="protein sequence ID" value="MEC6051276.1"/>
    <property type="molecule type" value="Genomic_DNA"/>
</dbReference>
<evidence type="ECO:0000256" key="5">
    <source>
        <dbReference type="ARBA" id="ARBA00022801"/>
    </source>
</evidence>
<evidence type="ECO:0000313" key="11">
    <source>
        <dbReference type="Proteomes" id="UP001175817"/>
    </source>
</evidence>
<evidence type="ECO:0000256" key="3">
    <source>
        <dbReference type="ARBA" id="ARBA00022512"/>
    </source>
</evidence>
<dbReference type="PANTHER" id="PTHR31375">
    <property type="match status" value="1"/>
</dbReference>
<evidence type="ECO:0000313" key="8">
    <source>
        <dbReference type="EMBL" id="KLY30983.1"/>
    </source>
</evidence>
<evidence type="ECO:0000256" key="1">
    <source>
        <dbReference type="ARBA" id="ARBA00004191"/>
    </source>
</evidence>
<keyword evidence="5 7" id="KW-0378">Hydrolase</keyword>
<comment type="similarity">
    <text evidence="2 7">Belongs to the glycosyl hydrolase 28 family.</text>
</comment>
<reference evidence="8 10" key="1">
    <citation type="submission" date="2015-06" db="EMBL/GenBank/DDBJ databases">
        <title>The Genome Sequence of None.</title>
        <authorList>
            <consortium name="The Broad Institute Genomics Platform"/>
            <consortium name="The Broad Institute Genome Sequencing Center for Infectious Disease"/>
            <person name="Earl A.M."/>
            <person name="Onderdonk A.B."/>
            <person name="Kirby J."/>
            <person name="Ferraro M.J."/>
            <person name="Huang S."/>
            <person name="Spencer M."/>
            <person name="Fodor A."/>
            <person name="Hooper D."/>
            <person name="Dekker J."/>
            <person name="O'Brien T."/>
            <person name="Quan V."/>
            <person name="Gombosev A."/>
            <person name="Delaney M."/>
            <person name="DuBois A."/>
            <person name="Ernst C."/>
            <person name="Kim D.S."/>
            <person name="Rossman W."/>
            <person name="Gohs F."/>
            <person name="Petruso H."/>
            <person name="Nozar T."/>
            <person name="Mougeot F."/>
            <person name="Manson-McGuire A."/>
            <person name="Young S."/>
            <person name="Abouelleil A."/>
            <person name="Cao P."/>
            <person name="Chapman S.B."/>
            <person name="Griggs A."/>
            <person name="Priest M."/>
            <person name="Shea T."/>
            <person name="Wortman I."/>
            <person name="Wortman J.R."/>
            <person name="Nusbaum C."/>
            <person name="Birren B."/>
        </authorList>
    </citation>
    <scope>NUCLEOTIDE SEQUENCE [LARGE SCALE GENOMIC DNA]</scope>
    <source>
        <strain evidence="8 10">MGH87</strain>
    </source>
</reference>
<dbReference type="AlphaFoldDB" id="A0AB35WAH9"/>
<keyword evidence="4" id="KW-0964">Secreted</keyword>
<dbReference type="Pfam" id="PF00295">
    <property type="entry name" value="Glyco_hydro_28"/>
    <property type="match status" value="1"/>
</dbReference>
<gene>
    <name evidence="9" type="ORF">QAB24_012300</name>
    <name evidence="8" type="ORF">SK91_03272</name>
</gene>
<dbReference type="InterPro" id="IPR011050">
    <property type="entry name" value="Pectin_lyase_fold/virulence"/>
</dbReference>
<keyword evidence="10" id="KW-1185">Reference proteome</keyword>
<reference evidence="9" key="2">
    <citation type="journal article" date="2023" name="Nat. Commun.">
        <title>Genomic dissection of endemic carbapenem resistance reveals metallo-beta-lactamase dissemination through clonal, plasmid and integron transfer.</title>
        <authorList>
            <person name="Macesic N."/>
            <person name="Hawkey J."/>
            <person name="Vezina B."/>
            <person name="Wisniewski J.A."/>
            <person name="Cottingham H."/>
            <person name="Blakeway L.V."/>
            <person name="Harshegyi T."/>
            <person name="Pragastis K."/>
            <person name="Badoordeen G.Z."/>
            <person name="Dennison A."/>
            <person name="Spelman D.W."/>
            <person name="Jenney A.W.J."/>
            <person name="Peleg A.Y."/>
        </authorList>
    </citation>
    <scope>NUCLEOTIDE SEQUENCE</scope>
    <source>
        <strain evidence="9">CPO078</strain>
    </source>
</reference>
<dbReference type="SUPFAM" id="SSF51126">
    <property type="entry name" value="Pectin lyase-like"/>
    <property type="match status" value="1"/>
</dbReference>
<accession>A0AB35WAH9</accession>
<evidence type="ECO:0000256" key="7">
    <source>
        <dbReference type="RuleBase" id="RU361169"/>
    </source>
</evidence>
<evidence type="ECO:0000256" key="4">
    <source>
        <dbReference type="ARBA" id="ARBA00022525"/>
    </source>
</evidence>
<dbReference type="EMBL" id="LEUS01000021">
    <property type="protein sequence ID" value="KLY30983.1"/>
    <property type="molecule type" value="Genomic_DNA"/>
</dbReference>
<evidence type="ECO:0000256" key="2">
    <source>
        <dbReference type="ARBA" id="ARBA00008834"/>
    </source>
</evidence>
<sequence>MYHLDNTSGVPEMPEPKETQTISTRWFGESVDQGGISWPGADWFNIVQAELLAILDLVEESPDKTRFNQIANAIKILADQFPSQLGLPDGTDLINYLALNGASERTVLSRLRDNIYITDFYSENDGDDWHPAYQRASLLAKNVWFPDNRVYTVRSTLIMPAGGGICGSGNAVIASPPATDASGSGLITVIRADNVNDVRLTGIIIDGGVREVMTEKNYTRPLRMINCKNIVWNNLTIINNADWSFSLESCAEISIQRYKQRSYVYQDPALTRLRAGGRDGGHLMDCINAVLIDSDIESGDDCIGITSKLSGTSNITVRGLRGSSVIASLVIYNEEQITGSNDYYAMPADKLVFEDIRVKKAGSSRNVVRIAKYNTLSTVKDCSVSGVSGEGYSHGALFQRVEGLNLADIDVSSSGAHGAYISNCTKVEGAVKGSTKASGFDGVNIFNGEAHNLDVESSNSASYGIQVNGLKNSVVRPKASNCGGVDFSLARGGGGRIVNTVGVHIPSGLFIGETSTSYYGLNAVPGSNTDLRVADDVKRSGLIPSTPLGKINYLRQPAASLKFKEDGAQNIILYSSVGCTLTRNGVGNYTVTFTTPMDSTGFQFFLGAWHVGAERKVILSTQITVNGFSFVVRDTAGANTYSDHISLIAYNT</sequence>
<dbReference type="InterPro" id="IPR000743">
    <property type="entry name" value="Glyco_hydro_28"/>
</dbReference>
<reference evidence="9" key="3">
    <citation type="submission" date="2024-01" db="EMBL/GenBank/DDBJ databases">
        <authorList>
            <person name="Macesic N."/>
        </authorList>
    </citation>
    <scope>NUCLEOTIDE SEQUENCE</scope>
    <source>
        <strain evidence="9">CPO078</strain>
    </source>
</reference>